<comment type="caution">
    <text evidence="1">The sequence shown here is derived from an EMBL/GenBank/DDBJ whole genome shotgun (WGS) entry which is preliminary data.</text>
</comment>
<evidence type="ECO:0000313" key="1">
    <source>
        <dbReference type="EMBL" id="MFC7275336.1"/>
    </source>
</evidence>
<evidence type="ECO:0000313" key="2">
    <source>
        <dbReference type="Proteomes" id="UP001596548"/>
    </source>
</evidence>
<evidence type="ECO:0008006" key="3">
    <source>
        <dbReference type="Google" id="ProtNLM"/>
    </source>
</evidence>
<name>A0ABW2HU97_9ACTN</name>
<dbReference type="EMBL" id="JBHTBJ010000009">
    <property type="protein sequence ID" value="MFC7275336.1"/>
    <property type="molecule type" value="Genomic_DNA"/>
</dbReference>
<dbReference type="Proteomes" id="UP001596548">
    <property type="component" value="Unassembled WGS sequence"/>
</dbReference>
<organism evidence="1 2">
    <name type="scientific">Paractinoplanes rhizophilus</name>
    <dbReference type="NCBI Taxonomy" id="1416877"/>
    <lineage>
        <taxon>Bacteria</taxon>
        <taxon>Bacillati</taxon>
        <taxon>Actinomycetota</taxon>
        <taxon>Actinomycetes</taxon>
        <taxon>Micromonosporales</taxon>
        <taxon>Micromonosporaceae</taxon>
        <taxon>Paractinoplanes</taxon>
    </lineage>
</organism>
<dbReference type="RefSeq" id="WP_378968321.1">
    <property type="nucleotide sequence ID" value="NZ_JBHTBJ010000009.1"/>
</dbReference>
<keyword evidence="2" id="KW-1185">Reference proteome</keyword>
<accession>A0ABW2HU97</accession>
<sequence length="144" mass="15985">MRADAMHFLGHRYFRELLSLRMPPGDFVICGSGPLYARGWIDDPSDLDIVARGAAWKIAARLGPIEGAPYSAARRVPLFGGDLDVFDDWFPEFGTVDELIDRADVLAGLRFVTLDVVATTKLMMGRDRDRAHLQVLRAHGHPAP</sequence>
<reference evidence="2" key="1">
    <citation type="journal article" date="2019" name="Int. J. Syst. Evol. Microbiol.">
        <title>The Global Catalogue of Microorganisms (GCM) 10K type strain sequencing project: providing services to taxonomists for standard genome sequencing and annotation.</title>
        <authorList>
            <consortium name="The Broad Institute Genomics Platform"/>
            <consortium name="The Broad Institute Genome Sequencing Center for Infectious Disease"/>
            <person name="Wu L."/>
            <person name="Ma J."/>
        </authorList>
    </citation>
    <scope>NUCLEOTIDE SEQUENCE [LARGE SCALE GENOMIC DNA]</scope>
    <source>
        <strain evidence="2">XZYJT-10</strain>
    </source>
</reference>
<protein>
    <recommendedName>
        <fullName evidence="3">Nucleotidyltransferase family protein</fullName>
    </recommendedName>
</protein>
<gene>
    <name evidence="1" type="ORF">ACFQS1_15215</name>
</gene>
<proteinExistence type="predicted"/>